<dbReference type="AlphaFoldDB" id="A0A8T0HP43"/>
<organism evidence="1 2">
    <name type="scientific">Ceratodon purpureus</name>
    <name type="common">Fire moss</name>
    <name type="synonym">Dicranum purpureum</name>
    <dbReference type="NCBI Taxonomy" id="3225"/>
    <lineage>
        <taxon>Eukaryota</taxon>
        <taxon>Viridiplantae</taxon>
        <taxon>Streptophyta</taxon>
        <taxon>Embryophyta</taxon>
        <taxon>Bryophyta</taxon>
        <taxon>Bryophytina</taxon>
        <taxon>Bryopsida</taxon>
        <taxon>Dicranidae</taxon>
        <taxon>Pseudoditrichales</taxon>
        <taxon>Ditrichaceae</taxon>
        <taxon>Ceratodon</taxon>
    </lineage>
</organism>
<protein>
    <submittedName>
        <fullName evidence="1">Uncharacterized protein</fullName>
    </submittedName>
</protein>
<name>A0A8T0HP43_CERPU</name>
<evidence type="ECO:0000313" key="1">
    <source>
        <dbReference type="EMBL" id="KAG0572596.1"/>
    </source>
</evidence>
<reference evidence="1" key="1">
    <citation type="submission" date="2020-06" db="EMBL/GenBank/DDBJ databases">
        <title>WGS assembly of Ceratodon purpureus strain R40.</title>
        <authorList>
            <person name="Carey S.B."/>
            <person name="Jenkins J."/>
            <person name="Shu S."/>
            <person name="Lovell J.T."/>
            <person name="Sreedasyam A."/>
            <person name="Maumus F."/>
            <person name="Tiley G.P."/>
            <person name="Fernandez-Pozo N."/>
            <person name="Barry K."/>
            <person name="Chen C."/>
            <person name="Wang M."/>
            <person name="Lipzen A."/>
            <person name="Daum C."/>
            <person name="Saski C.A."/>
            <person name="Payton A.C."/>
            <person name="Mcbreen J.C."/>
            <person name="Conrad R.E."/>
            <person name="Kollar L.M."/>
            <person name="Olsson S."/>
            <person name="Huttunen S."/>
            <person name="Landis J.B."/>
            <person name="Wickett N.J."/>
            <person name="Johnson M.G."/>
            <person name="Rensing S.A."/>
            <person name="Grimwood J."/>
            <person name="Schmutz J."/>
            <person name="Mcdaniel S.F."/>
        </authorList>
    </citation>
    <scope>NUCLEOTIDE SEQUENCE</scope>
    <source>
        <strain evidence="1">R40</strain>
    </source>
</reference>
<dbReference type="Proteomes" id="UP000822688">
    <property type="component" value="Chromosome V"/>
</dbReference>
<evidence type="ECO:0000313" key="2">
    <source>
        <dbReference type="Proteomes" id="UP000822688"/>
    </source>
</evidence>
<comment type="caution">
    <text evidence="1">The sequence shown here is derived from an EMBL/GenBank/DDBJ whole genome shotgun (WGS) entry which is preliminary data.</text>
</comment>
<sequence length="73" mass="8344">MGTAAISVSYAIFRLPISCCSLRWRLTVILLQSVFEGYGRMVELVIWMRNIGLVTSRRNTYSVIEKMNASRTL</sequence>
<keyword evidence="2" id="KW-1185">Reference proteome</keyword>
<accession>A0A8T0HP43</accession>
<gene>
    <name evidence="1" type="ORF">KC19_VG108700</name>
</gene>
<dbReference type="EMBL" id="CM026426">
    <property type="protein sequence ID" value="KAG0572596.1"/>
    <property type="molecule type" value="Genomic_DNA"/>
</dbReference>
<proteinExistence type="predicted"/>